<proteinExistence type="predicted"/>
<reference evidence="1" key="1">
    <citation type="submission" date="2019-11" db="EMBL/GenBank/DDBJ databases">
        <authorList>
            <person name="Feng L."/>
        </authorList>
    </citation>
    <scope>NUCLEOTIDE SEQUENCE</scope>
    <source>
        <strain evidence="1">CButyricumLFYP62</strain>
    </source>
</reference>
<protein>
    <submittedName>
        <fullName evidence="1">Uncharacterized protein</fullName>
    </submittedName>
</protein>
<dbReference type="AlphaFoldDB" id="A0A6N2ZUH9"/>
<organism evidence="1">
    <name type="scientific">Clostridium butyricum</name>
    <dbReference type="NCBI Taxonomy" id="1492"/>
    <lineage>
        <taxon>Bacteria</taxon>
        <taxon>Bacillati</taxon>
        <taxon>Bacillota</taxon>
        <taxon>Clostridia</taxon>
        <taxon>Eubacteriales</taxon>
        <taxon>Clostridiaceae</taxon>
        <taxon>Clostridium</taxon>
    </lineage>
</organism>
<accession>A0A6N2ZUH9</accession>
<evidence type="ECO:0000313" key="1">
    <source>
        <dbReference type="EMBL" id="VYT81566.1"/>
    </source>
</evidence>
<name>A0A6N2ZUH9_CLOBU</name>
<dbReference type="EMBL" id="CACRTU010000009">
    <property type="protein sequence ID" value="VYT81566.1"/>
    <property type="molecule type" value="Genomic_DNA"/>
</dbReference>
<dbReference type="RefSeq" id="WP_156736235.1">
    <property type="nucleotide sequence ID" value="NZ_CACRTU010000009.1"/>
</dbReference>
<gene>
    <name evidence="1" type="ORF">CBLFYP62_00811</name>
</gene>
<sequence>MNKQRRINLTEYKYISSLIGQLLELDIDTEEKITGYIENFGVDNFLNDIELMDLPYDVLEKLESLEQIIEALDDEKEMLKNDKNGGAI</sequence>